<keyword evidence="1" id="KW-0472">Membrane</keyword>
<feature type="transmembrane region" description="Helical" evidence="1">
    <location>
        <begin position="255"/>
        <end position="281"/>
    </location>
</feature>
<evidence type="ECO:0000313" key="3">
    <source>
        <dbReference type="EMBL" id="PON70664.1"/>
    </source>
</evidence>
<dbReference type="STRING" id="63057.A0A2P5DBJ2"/>
<comment type="caution">
    <text evidence="3">The sequence shown here is derived from an EMBL/GenBank/DDBJ whole genome shotgun (WGS) entry which is preliminary data.</text>
</comment>
<dbReference type="Proteomes" id="UP000237000">
    <property type="component" value="Unassembled WGS sequence"/>
</dbReference>
<keyword evidence="1" id="KW-1133">Transmembrane helix</keyword>
<name>A0A2P5DBJ2_TREOI</name>
<dbReference type="PANTHER" id="PTHR24177:SF329">
    <property type="entry name" value="ANKYRIN REPEAT PROTEIN"/>
    <property type="match status" value="1"/>
</dbReference>
<gene>
    <name evidence="3" type="ORF">TorRG33x02_256000</name>
</gene>
<dbReference type="InterPro" id="IPR026961">
    <property type="entry name" value="PGG_dom"/>
</dbReference>
<evidence type="ECO:0000313" key="4">
    <source>
        <dbReference type="Proteomes" id="UP000237000"/>
    </source>
</evidence>
<proteinExistence type="predicted"/>
<dbReference type="AlphaFoldDB" id="A0A2P5DBJ2"/>
<dbReference type="PANTHER" id="PTHR24177">
    <property type="entry name" value="CASKIN"/>
    <property type="match status" value="1"/>
</dbReference>
<sequence>MLLRRFCEVIQTLNKEQIRNGLIGQALCESVTRGTLEFFLSVTKAKPELISYLDDSGKDVFMLAVQFRQPKIYCLIHGINASEKARAVSLADDSENSILDMAGLLAPSTELNSIQGAALQMQRELQWFKEVESIVPPQHIDGKNAEMLTARESFTKNHADLMIAGEKWMKNIAGSCSVVSSLIVTIMFAVAFAVPGGNNQNTGLPMFLETKWFKIFIISDAISLFSSTASVLMFLGILTSRYAENDFLKLLPTKLIIGLSTLFFSIATMTLAFVAAIFIMLRDELQIIIPILLLASLPVALFVWMQFPLLIRIFNSTYGPSIFDRKIKRWL</sequence>
<evidence type="ECO:0000259" key="2">
    <source>
        <dbReference type="Pfam" id="PF13962"/>
    </source>
</evidence>
<dbReference type="EMBL" id="JXTC01000281">
    <property type="protein sequence ID" value="PON70664.1"/>
    <property type="molecule type" value="Genomic_DNA"/>
</dbReference>
<feature type="transmembrane region" description="Helical" evidence="1">
    <location>
        <begin position="287"/>
        <end position="305"/>
    </location>
</feature>
<feature type="transmembrane region" description="Helical" evidence="1">
    <location>
        <begin position="215"/>
        <end position="243"/>
    </location>
</feature>
<keyword evidence="4" id="KW-1185">Reference proteome</keyword>
<dbReference type="InParanoid" id="A0A2P5DBJ2"/>
<keyword evidence="1" id="KW-0812">Transmembrane</keyword>
<organism evidence="3 4">
    <name type="scientific">Trema orientale</name>
    <name type="common">Charcoal tree</name>
    <name type="synonym">Celtis orientalis</name>
    <dbReference type="NCBI Taxonomy" id="63057"/>
    <lineage>
        <taxon>Eukaryota</taxon>
        <taxon>Viridiplantae</taxon>
        <taxon>Streptophyta</taxon>
        <taxon>Embryophyta</taxon>
        <taxon>Tracheophyta</taxon>
        <taxon>Spermatophyta</taxon>
        <taxon>Magnoliopsida</taxon>
        <taxon>eudicotyledons</taxon>
        <taxon>Gunneridae</taxon>
        <taxon>Pentapetalae</taxon>
        <taxon>rosids</taxon>
        <taxon>fabids</taxon>
        <taxon>Rosales</taxon>
        <taxon>Cannabaceae</taxon>
        <taxon>Trema</taxon>
    </lineage>
</organism>
<accession>A0A2P5DBJ2</accession>
<evidence type="ECO:0000256" key="1">
    <source>
        <dbReference type="SAM" id="Phobius"/>
    </source>
</evidence>
<protein>
    <submittedName>
        <fullName evidence="3">PGG domain containing protein</fullName>
    </submittedName>
</protein>
<reference evidence="4" key="1">
    <citation type="submission" date="2016-06" db="EMBL/GenBank/DDBJ databases">
        <title>Parallel loss of symbiosis genes in relatives of nitrogen-fixing non-legume Parasponia.</title>
        <authorList>
            <person name="Van Velzen R."/>
            <person name="Holmer R."/>
            <person name="Bu F."/>
            <person name="Rutten L."/>
            <person name="Van Zeijl A."/>
            <person name="Liu W."/>
            <person name="Santuari L."/>
            <person name="Cao Q."/>
            <person name="Sharma T."/>
            <person name="Shen D."/>
            <person name="Roswanjaya Y."/>
            <person name="Wardhani T."/>
            <person name="Kalhor M.S."/>
            <person name="Jansen J."/>
            <person name="Van den Hoogen J."/>
            <person name="Gungor B."/>
            <person name="Hartog M."/>
            <person name="Hontelez J."/>
            <person name="Verver J."/>
            <person name="Yang W.-C."/>
            <person name="Schijlen E."/>
            <person name="Repin R."/>
            <person name="Schilthuizen M."/>
            <person name="Schranz E."/>
            <person name="Heidstra R."/>
            <person name="Miyata K."/>
            <person name="Fedorova E."/>
            <person name="Kohlen W."/>
            <person name="Bisseling T."/>
            <person name="Smit S."/>
            <person name="Geurts R."/>
        </authorList>
    </citation>
    <scope>NUCLEOTIDE SEQUENCE [LARGE SCALE GENOMIC DNA]</scope>
    <source>
        <strain evidence="4">cv. RG33-2</strain>
    </source>
</reference>
<feature type="domain" description="PGG" evidence="2">
    <location>
        <begin position="166"/>
        <end position="279"/>
    </location>
</feature>
<dbReference type="Pfam" id="PF13962">
    <property type="entry name" value="PGG"/>
    <property type="match status" value="1"/>
</dbReference>
<dbReference type="GO" id="GO:0016020">
    <property type="term" value="C:membrane"/>
    <property type="evidence" value="ECO:0007669"/>
    <property type="project" value="TreeGrafter"/>
</dbReference>
<dbReference type="OrthoDB" id="1184773at2759"/>
<feature type="transmembrane region" description="Helical" evidence="1">
    <location>
        <begin position="172"/>
        <end position="195"/>
    </location>
</feature>